<evidence type="ECO:0000313" key="2">
    <source>
        <dbReference type="EMBL" id="WIA18953.1"/>
    </source>
</evidence>
<sequence>MRMQSKRTAYAQRPQRRRVLLAKCAVVEPGSTVLVAGATGGVGQLATAKLLERGYKVRALTRKPDQTKQLFSNHPNLEVASADLRQPETLAAVVAGVDAVCCCTGTTAFPSNRWEGNNGPRPTDYDGPHNLLKACPKSLKRFVFVTSAGVERRTEMPWAILNTFGVLKFKRDSEMALEASGLPWTILRPSRLTDGPYTSYDLNTLLQATSGSRREVVLAASDSLFGEASRIAVAEAIVQSLQSTATENKAFAIASVEGEGPGQDAAKWQALFTACYPAVAGAARSAVSV</sequence>
<dbReference type="SUPFAM" id="SSF51735">
    <property type="entry name" value="NAD(P)-binding Rossmann-fold domains"/>
    <property type="match status" value="1"/>
</dbReference>
<dbReference type="InterPro" id="IPR016040">
    <property type="entry name" value="NAD(P)-bd_dom"/>
</dbReference>
<reference evidence="2 3" key="1">
    <citation type="submission" date="2023-05" db="EMBL/GenBank/DDBJ databases">
        <title>A 100% complete, gapless, phased diploid assembly of the Scenedesmus obliquus UTEX 3031 genome.</title>
        <authorList>
            <person name="Biondi T.C."/>
            <person name="Hanschen E.R."/>
            <person name="Kwon T."/>
            <person name="Eng W."/>
            <person name="Kruse C.P.S."/>
            <person name="Koehler S.I."/>
            <person name="Kunde Y."/>
            <person name="Gleasner C.D."/>
            <person name="You Mak K.T."/>
            <person name="Polle J."/>
            <person name="Hovde B.T."/>
            <person name="Starkenburg S.R."/>
        </authorList>
    </citation>
    <scope>NUCLEOTIDE SEQUENCE [LARGE SCALE GENOMIC DNA]</scope>
    <source>
        <strain evidence="2 3">DOE0152z</strain>
    </source>
</reference>
<organism evidence="2 3">
    <name type="scientific">Tetradesmus obliquus</name>
    <name type="common">Green alga</name>
    <name type="synonym">Acutodesmus obliquus</name>
    <dbReference type="NCBI Taxonomy" id="3088"/>
    <lineage>
        <taxon>Eukaryota</taxon>
        <taxon>Viridiplantae</taxon>
        <taxon>Chlorophyta</taxon>
        <taxon>core chlorophytes</taxon>
        <taxon>Chlorophyceae</taxon>
        <taxon>CS clade</taxon>
        <taxon>Sphaeropleales</taxon>
        <taxon>Scenedesmaceae</taxon>
        <taxon>Tetradesmus</taxon>
    </lineage>
</organism>
<feature type="domain" description="NAD(P)-binding" evidence="1">
    <location>
        <begin position="37"/>
        <end position="242"/>
    </location>
</feature>
<dbReference type="PANTHER" id="PTHR15020:SF50">
    <property type="entry name" value="UPF0659 PROTEIN YMR090W"/>
    <property type="match status" value="1"/>
</dbReference>
<name>A0ABY8UE94_TETOB</name>
<keyword evidence="3" id="KW-1185">Reference proteome</keyword>
<protein>
    <recommendedName>
        <fullName evidence="1">NAD(P)-binding domain-containing protein</fullName>
    </recommendedName>
</protein>
<dbReference type="InterPro" id="IPR036291">
    <property type="entry name" value="NAD(P)-bd_dom_sf"/>
</dbReference>
<accession>A0ABY8UE94</accession>
<dbReference type="Gene3D" id="3.40.50.720">
    <property type="entry name" value="NAD(P)-binding Rossmann-like Domain"/>
    <property type="match status" value="1"/>
</dbReference>
<dbReference type="PANTHER" id="PTHR15020">
    <property type="entry name" value="FLAVIN REDUCTASE-RELATED"/>
    <property type="match status" value="1"/>
</dbReference>
<proteinExistence type="predicted"/>
<gene>
    <name evidence="2" type="ORF">OEZ85_003622</name>
</gene>
<dbReference type="EMBL" id="CP126217">
    <property type="protein sequence ID" value="WIA18953.1"/>
    <property type="molecule type" value="Genomic_DNA"/>
</dbReference>
<evidence type="ECO:0000259" key="1">
    <source>
        <dbReference type="Pfam" id="PF13460"/>
    </source>
</evidence>
<dbReference type="Proteomes" id="UP001244341">
    <property type="component" value="Chromosome 10b"/>
</dbReference>
<dbReference type="Pfam" id="PF13460">
    <property type="entry name" value="NAD_binding_10"/>
    <property type="match status" value="1"/>
</dbReference>
<evidence type="ECO:0000313" key="3">
    <source>
        <dbReference type="Proteomes" id="UP001244341"/>
    </source>
</evidence>